<feature type="non-terminal residue" evidence="1">
    <location>
        <position position="1"/>
    </location>
</feature>
<proteinExistence type="predicted"/>
<dbReference type="EMBL" id="CAJVPU010004592">
    <property type="protein sequence ID" value="CAG8535274.1"/>
    <property type="molecule type" value="Genomic_DNA"/>
</dbReference>
<keyword evidence="2" id="KW-1185">Reference proteome</keyword>
<protein>
    <submittedName>
        <fullName evidence="1">7030_t:CDS:1</fullName>
    </submittedName>
</protein>
<comment type="caution">
    <text evidence="1">The sequence shown here is derived from an EMBL/GenBank/DDBJ whole genome shotgun (WGS) entry which is preliminary data.</text>
</comment>
<dbReference type="Proteomes" id="UP000789702">
    <property type="component" value="Unassembled WGS sequence"/>
</dbReference>
<sequence length="40" mass="4892">IDTHLDEELQGQNPTEFYAYRHLERLFYRPMKGGIYQSKF</sequence>
<evidence type="ECO:0000313" key="2">
    <source>
        <dbReference type="Proteomes" id="UP000789702"/>
    </source>
</evidence>
<evidence type="ECO:0000313" key="1">
    <source>
        <dbReference type="EMBL" id="CAG8535274.1"/>
    </source>
</evidence>
<name>A0ACA9LJR9_9GLOM</name>
<gene>
    <name evidence="1" type="ORF">DHETER_LOCUS4552</name>
</gene>
<reference evidence="1" key="1">
    <citation type="submission" date="2021-06" db="EMBL/GenBank/DDBJ databases">
        <authorList>
            <person name="Kallberg Y."/>
            <person name="Tangrot J."/>
            <person name="Rosling A."/>
        </authorList>
    </citation>
    <scope>NUCLEOTIDE SEQUENCE</scope>
    <source>
        <strain evidence="1">IL203A</strain>
    </source>
</reference>
<organism evidence="1 2">
    <name type="scientific">Dentiscutata heterogama</name>
    <dbReference type="NCBI Taxonomy" id="1316150"/>
    <lineage>
        <taxon>Eukaryota</taxon>
        <taxon>Fungi</taxon>
        <taxon>Fungi incertae sedis</taxon>
        <taxon>Mucoromycota</taxon>
        <taxon>Glomeromycotina</taxon>
        <taxon>Glomeromycetes</taxon>
        <taxon>Diversisporales</taxon>
        <taxon>Gigasporaceae</taxon>
        <taxon>Dentiscutata</taxon>
    </lineage>
</organism>
<accession>A0ACA9LJR9</accession>